<dbReference type="Proteomes" id="UP000316096">
    <property type="component" value="Unassembled WGS sequence"/>
</dbReference>
<dbReference type="SUPFAM" id="SSF51182">
    <property type="entry name" value="RmlC-like cupins"/>
    <property type="match status" value="1"/>
</dbReference>
<keyword evidence="2" id="KW-1185">Reference proteome</keyword>
<accession>A0A543CKT7</accession>
<protein>
    <submittedName>
        <fullName evidence="1">Uncharacterized protein</fullName>
    </submittedName>
</protein>
<dbReference type="EMBL" id="VFOZ01000001">
    <property type="protein sequence ID" value="TQL97718.1"/>
    <property type="molecule type" value="Genomic_DNA"/>
</dbReference>
<evidence type="ECO:0000313" key="1">
    <source>
        <dbReference type="EMBL" id="TQL97718.1"/>
    </source>
</evidence>
<proteinExistence type="predicted"/>
<reference evidence="1 2" key="1">
    <citation type="submission" date="2019-06" db="EMBL/GenBank/DDBJ databases">
        <title>Sequencing the genomes of 1000 actinobacteria strains.</title>
        <authorList>
            <person name="Klenk H.-P."/>
        </authorList>
    </citation>
    <scope>NUCLEOTIDE SEQUENCE [LARGE SCALE GENOMIC DNA]</scope>
    <source>
        <strain evidence="1 2">DSM 102200</strain>
    </source>
</reference>
<name>A0A543CKT7_9ACTN</name>
<dbReference type="AlphaFoldDB" id="A0A543CKT7"/>
<comment type="caution">
    <text evidence="1">The sequence shown here is derived from an EMBL/GenBank/DDBJ whole genome shotgun (WGS) entry which is preliminary data.</text>
</comment>
<sequence length="211" mass="23320">MLRIPTYKAIRVRELILARDSGFVLREAGREFIRSGAVPVRHPLGFLCFPMHRTATFGICLHVWSDQLQMRPSTTSQIHAHSWDLISYVVAGALRNDLISIVPDLVNPTHRVCTVRSGDGGDEVCPTDQLVNWRLVGSERIASGQFYDLSSGFFHTTTALGEAATLVMAENQNLTPELSLADKCIQSHKVTRQLGGPTDIKIAARTLGIDR</sequence>
<dbReference type="InterPro" id="IPR011051">
    <property type="entry name" value="RmlC_Cupin_sf"/>
</dbReference>
<organism evidence="1 2">
    <name type="scientific">Actinoallomurus bryophytorum</name>
    <dbReference type="NCBI Taxonomy" id="1490222"/>
    <lineage>
        <taxon>Bacteria</taxon>
        <taxon>Bacillati</taxon>
        <taxon>Actinomycetota</taxon>
        <taxon>Actinomycetes</taxon>
        <taxon>Streptosporangiales</taxon>
        <taxon>Thermomonosporaceae</taxon>
        <taxon>Actinoallomurus</taxon>
    </lineage>
</organism>
<evidence type="ECO:0000313" key="2">
    <source>
        <dbReference type="Proteomes" id="UP000316096"/>
    </source>
</evidence>
<gene>
    <name evidence="1" type="ORF">FB559_3320</name>
</gene>